<dbReference type="AlphaFoldDB" id="A0A0G4F3D8"/>
<dbReference type="InterPro" id="IPR014044">
    <property type="entry name" value="CAP_dom"/>
</dbReference>
<dbReference type="CDD" id="cd05379">
    <property type="entry name" value="CAP_bacterial"/>
    <property type="match status" value="1"/>
</dbReference>
<proteinExistence type="predicted"/>
<dbReference type="Pfam" id="PF00188">
    <property type="entry name" value="CAP"/>
    <property type="match status" value="1"/>
</dbReference>
<dbReference type="PANTHER" id="PTHR31157:SF1">
    <property type="entry name" value="SCP DOMAIN-CONTAINING PROTEIN"/>
    <property type="match status" value="1"/>
</dbReference>
<evidence type="ECO:0000313" key="3">
    <source>
        <dbReference type="EMBL" id="CEM06437.1"/>
    </source>
</evidence>
<dbReference type="EMBL" id="CDMZ01000089">
    <property type="protein sequence ID" value="CEM06437.1"/>
    <property type="molecule type" value="Genomic_DNA"/>
</dbReference>
<dbReference type="SUPFAM" id="SSF55797">
    <property type="entry name" value="PR-1-like"/>
    <property type="match status" value="1"/>
</dbReference>
<feature type="domain" description="SCP" evidence="2">
    <location>
        <begin position="78"/>
        <end position="206"/>
    </location>
</feature>
<feature type="signal peptide" evidence="1">
    <location>
        <begin position="1"/>
        <end position="24"/>
    </location>
</feature>
<dbReference type="InterPro" id="IPR035940">
    <property type="entry name" value="CAP_sf"/>
</dbReference>
<name>A0A0G4F3D8_9ALVE</name>
<evidence type="ECO:0000256" key="1">
    <source>
        <dbReference type="SAM" id="SignalP"/>
    </source>
</evidence>
<organism evidence="3">
    <name type="scientific">Chromera velia CCMP2878</name>
    <dbReference type="NCBI Taxonomy" id="1169474"/>
    <lineage>
        <taxon>Eukaryota</taxon>
        <taxon>Sar</taxon>
        <taxon>Alveolata</taxon>
        <taxon>Colpodellida</taxon>
        <taxon>Chromeraceae</taxon>
        <taxon>Chromera</taxon>
    </lineage>
</organism>
<sequence length="211" mass="23407">MKIAICASVLALLADGLNLKRGKGDPIKLTPKLAPPLSMDSAMGFLEEQKEFDQVKQRLELEETEEFNMRQVRAYILKFTNEFRASESSLPPLKDAPDIDPLAQGHANDEAAKQQCSHDNVDARFDTMIKKLRCMGVAENVAMNPTMKDNIVGNPDRSDEEMARQIVDGWIASPGHRKNLLGNYKYLGIGTSKSGPAGSSYIYSVQLFCKK</sequence>
<gene>
    <name evidence="3" type="ORF">Cvel_14905</name>
</gene>
<dbReference type="PANTHER" id="PTHR31157">
    <property type="entry name" value="SCP DOMAIN-CONTAINING PROTEIN"/>
    <property type="match status" value="1"/>
</dbReference>
<reference evidence="3" key="1">
    <citation type="submission" date="2014-11" db="EMBL/GenBank/DDBJ databases">
        <authorList>
            <person name="Otto D Thomas"/>
            <person name="Naeem Raeece"/>
        </authorList>
    </citation>
    <scope>NUCLEOTIDE SEQUENCE</scope>
</reference>
<dbReference type="PhylomeDB" id="A0A0G4F3D8"/>
<dbReference type="VEuPathDB" id="CryptoDB:Cvel_14905"/>
<dbReference type="Gene3D" id="3.40.33.10">
    <property type="entry name" value="CAP"/>
    <property type="match status" value="1"/>
</dbReference>
<evidence type="ECO:0000259" key="2">
    <source>
        <dbReference type="Pfam" id="PF00188"/>
    </source>
</evidence>
<accession>A0A0G4F3D8</accession>
<keyword evidence="1" id="KW-0732">Signal</keyword>
<protein>
    <recommendedName>
        <fullName evidence="2">SCP domain-containing protein</fullName>
    </recommendedName>
</protein>
<feature type="chain" id="PRO_5005188228" description="SCP domain-containing protein" evidence="1">
    <location>
        <begin position="25"/>
        <end position="211"/>
    </location>
</feature>